<evidence type="ECO:0000256" key="4">
    <source>
        <dbReference type="ARBA" id="ARBA00022475"/>
    </source>
</evidence>
<keyword evidence="5" id="KW-0997">Cell inner membrane</keyword>
<dbReference type="Pfam" id="PF03544">
    <property type="entry name" value="TonB_C"/>
    <property type="match status" value="1"/>
</dbReference>
<protein>
    <submittedName>
        <fullName evidence="12">TonB family protein</fullName>
    </submittedName>
</protein>
<keyword evidence="3" id="KW-0813">Transport</keyword>
<evidence type="ECO:0000256" key="10">
    <source>
        <dbReference type="SAM" id="MobiDB-lite"/>
    </source>
</evidence>
<evidence type="ECO:0000256" key="9">
    <source>
        <dbReference type="ARBA" id="ARBA00023136"/>
    </source>
</evidence>
<dbReference type="GO" id="GO:0015031">
    <property type="term" value="P:protein transport"/>
    <property type="evidence" value="ECO:0007669"/>
    <property type="project" value="UniProtKB-KW"/>
</dbReference>
<evidence type="ECO:0000256" key="6">
    <source>
        <dbReference type="ARBA" id="ARBA00022692"/>
    </source>
</evidence>
<reference evidence="12" key="1">
    <citation type="journal article" date="2021" name="ISME J.">
        <title>Genomic evolution of the class Acidithiobacillia: deep-branching Proteobacteria living in extreme acidic conditions.</title>
        <authorList>
            <person name="Moya-Beltran A."/>
            <person name="Beard S."/>
            <person name="Rojas-Villalobos C."/>
            <person name="Issotta F."/>
            <person name="Gallardo Y."/>
            <person name="Ulloa R."/>
            <person name="Giaveno A."/>
            <person name="Degli Esposti M."/>
            <person name="Johnson D.B."/>
            <person name="Quatrini R."/>
        </authorList>
    </citation>
    <scope>NUCLEOTIDE SEQUENCE</scope>
    <source>
        <strain evidence="12">VAN18-1</strain>
    </source>
</reference>
<dbReference type="Proteomes" id="UP001197378">
    <property type="component" value="Unassembled WGS sequence"/>
</dbReference>
<organism evidence="12 13">
    <name type="scientific">Igneacidithiobacillus copahuensis</name>
    <dbReference type="NCBI Taxonomy" id="2724909"/>
    <lineage>
        <taxon>Bacteria</taxon>
        <taxon>Pseudomonadati</taxon>
        <taxon>Pseudomonadota</taxon>
        <taxon>Acidithiobacillia</taxon>
        <taxon>Acidithiobacillales</taxon>
        <taxon>Acidithiobacillaceae</taxon>
        <taxon>Igneacidithiobacillus</taxon>
    </lineage>
</organism>
<keyword evidence="6" id="KW-0812">Transmembrane</keyword>
<comment type="subcellular location">
    <subcellularLocation>
        <location evidence="1">Cell inner membrane</location>
        <topology evidence="1">Single-pass membrane protein</topology>
        <orientation evidence="1">Periplasmic side</orientation>
    </subcellularLocation>
</comment>
<dbReference type="PROSITE" id="PS52015">
    <property type="entry name" value="TONB_CTD"/>
    <property type="match status" value="1"/>
</dbReference>
<keyword evidence="9" id="KW-0472">Membrane</keyword>
<keyword evidence="7" id="KW-0653">Protein transport</keyword>
<proteinExistence type="inferred from homology"/>
<name>A0AAE2YRB4_9PROT</name>
<accession>A0AAE2YRB4</accession>
<keyword evidence="8" id="KW-1133">Transmembrane helix</keyword>
<keyword evidence="13" id="KW-1185">Reference proteome</keyword>
<dbReference type="PANTHER" id="PTHR33446">
    <property type="entry name" value="PROTEIN TONB-RELATED"/>
    <property type="match status" value="1"/>
</dbReference>
<dbReference type="InterPro" id="IPR006260">
    <property type="entry name" value="TonB/TolA_C"/>
</dbReference>
<dbReference type="SUPFAM" id="SSF74653">
    <property type="entry name" value="TolA/TonB C-terminal domain"/>
    <property type="match status" value="1"/>
</dbReference>
<dbReference type="EMBL" id="JAAXYO010000165">
    <property type="protein sequence ID" value="MBU2788836.1"/>
    <property type="molecule type" value="Genomic_DNA"/>
</dbReference>
<feature type="domain" description="TonB C-terminal" evidence="11">
    <location>
        <begin position="149"/>
        <end position="241"/>
    </location>
</feature>
<keyword evidence="4" id="KW-1003">Cell membrane</keyword>
<evidence type="ECO:0000256" key="3">
    <source>
        <dbReference type="ARBA" id="ARBA00022448"/>
    </source>
</evidence>
<dbReference type="GO" id="GO:0055085">
    <property type="term" value="P:transmembrane transport"/>
    <property type="evidence" value="ECO:0007669"/>
    <property type="project" value="InterPro"/>
</dbReference>
<dbReference type="NCBIfam" id="TIGR01352">
    <property type="entry name" value="tonB_Cterm"/>
    <property type="match status" value="1"/>
</dbReference>
<dbReference type="RefSeq" id="WP_215870911.1">
    <property type="nucleotide sequence ID" value="NZ_JAAXYO010000165.1"/>
</dbReference>
<gene>
    <name evidence="12" type="ORF">HFQ13_11610</name>
</gene>
<evidence type="ECO:0000256" key="7">
    <source>
        <dbReference type="ARBA" id="ARBA00022927"/>
    </source>
</evidence>
<evidence type="ECO:0000256" key="8">
    <source>
        <dbReference type="ARBA" id="ARBA00022989"/>
    </source>
</evidence>
<feature type="compositionally biased region" description="Pro residues" evidence="10">
    <location>
        <begin position="68"/>
        <end position="109"/>
    </location>
</feature>
<dbReference type="InterPro" id="IPR051045">
    <property type="entry name" value="TonB-dependent_transducer"/>
</dbReference>
<sequence>MSTDLRGLGNLIQAQSPRPAGGRALLLAAVAEAILIGVIVWETAQQRTPPPPALPPMQLQLVKEEPPKPTPPAPKPPVSTPPKPTPKPTPKPQPRPLPHPAPRPKPAPAPVREVLPPSPLPSPVQAPPAPPVTPTPPPPAPANPAVKADYLAQVKGAIQAAVHFPDAARMLGQGGRVQVEFTLQDGVITGLRILRKGSMDSFNSAALSAVREARLPALPPELKGKRFQLELWVEFVLHSND</sequence>
<evidence type="ECO:0000256" key="1">
    <source>
        <dbReference type="ARBA" id="ARBA00004383"/>
    </source>
</evidence>
<dbReference type="InterPro" id="IPR037682">
    <property type="entry name" value="TonB_C"/>
</dbReference>
<comment type="similarity">
    <text evidence="2">Belongs to the TonB family.</text>
</comment>
<feature type="compositionally biased region" description="Pro residues" evidence="10">
    <location>
        <begin position="116"/>
        <end position="142"/>
    </location>
</feature>
<evidence type="ECO:0000313" key="13">
    <source>
        <dbReference type="Proteomes" id="UP001197378"/>
    </source>
</evidence>
<feature type="region of interest" description="Disordered" evidence="10">
    <location>
        <begin position="63"/>
        <end position="145"/>
    </location>
</feature>
<comment type="caution">
    <text evidence="12">The sequence shown here is derived from an EMBL/GenBank/DDBJ whole genome shotgun (WGS) entry which is preliminary data.</text>
</comment>
<evidence type="ECO:0000313" key="12">
    <source>
        <dbReference type="EMBL" id="MBU2788836.1"/>
    </source>
</evidence>
<evidence type="ECO:0000259" key="11">
    <source>
        <dbReference type="PROSITE" id="PS52015"/>
    </source>
</evidence>
<dbReference type="AlphaFoldDB" id="A0AAE2YRB4"/>
<dbReference type="Gene3D" id="3.30.1150.10">
    <property type="match status" value="1"/>
</dbReference>
<evidence type="ECO:0000256" key="5">
    <source>
        <dbReference type="ARBA" id="ARBA00022519"/>
    </source>
</evidence>
<evidence type="ECO:0000256" key="2">
    <source>
        <dbReference type="ARBA" id="ARBA00006555"/>
    </source>
</evidence>
<dbReference type="GO" id="GO:0005886">
    <property type="term" value="C:plasma membrane"/>
    <property type="evidence" value="ECO:0007669"/>
    <property type="project" value="UniProtKB-SubCell"/>
</dbReference>